<evidence type="ECO:0000256" key="6">
    <source>
        <dbReference type="ARBA" id="ARBA00023098"/>
    </source>
</evidence>
<dbReference type="EMBL" id="PKPP01003304">
    <property type="protein sequence ID" value="PWA70102.1"/>
    <property type="molecule type" value="Genomic_DNA"/>
</dbReference>
<dbReference type="SUPFAM" id="SSF52096">
    <property type="entry name" value="ClpP/crotonase"/>
    <property type="match status" value="1"/>
</dbReference>
<dbReference type="InterPro" id="IPR029045">
    <property type="entry name" value="ClpP/crotonase-like_dom_sf"/>
</dbReference>
<organism evidence="7 8">
    <name type="scientific">Artemisia annua</name>
    <name type="common">Sweet wormwood</name>
    <dbReference type="NCBI Taxonomy" id="35608"/>
    <lineage>
        <taxon>Eukaryota</taxon>
        <taxon>Viridiplantae</taxon>
        <taxon>Streptophyta</taxon>
        <taxon>Embryophyta</taxon>
        <taxon>Tracheophyta</taxon>
        <taxon>Spermatophyta</taxon>
        <taxon>Magnoliopsida</taxon>
        <taxon>eudicotyledons</taxon>
        <taxon>Gunneridae</taxon>
        <taxon>Pentapetalae</taxon>
        <taxon>asterids</taxon>
        <taxon>campanulids</taxon>
        <taxon>Asterales</taxon>
        <taxon>Asteraceae</taxon>
        <taxon>Asteroideae</taxon>
        <taxon>Anthemideae</taxon>
        <taxon>Artemisiinae</taxon>
        <taxon>Artemisia</taxon>
    </lineage>
</organism>
<dbReference type="Gene3D" id="3.90.226.10">
    <property type="entry name" value="2-enoyl-CoA Hydratase, Chain A, domain 1"/>
    <property type="match status" value="1"/>
</dbReference>
<sequence length="241" mass="26490">MCTLQKRNNIFTLTLTGPTDHRLNPTLISSIRSLLAEAKSQATPGSVLVTAAEGRFFSNGFDLAWANKNSGGSGAEAVNLLRHMVDLFKDVVADLVNFPMPTIAAVTGHAAAAGMMLAISHDYVIMKKDKAVFYMSEVDIGMTLPDYFTAVMRAKVARPEVRRDVLMRAMKVKGEEALAKGLVYEVYDSVEEVVEASVRLGEEMGKRKWDGEVYAEIRKSLYPELIGMLGLTTKELVKARL</sequence>
<evidence type="ECO:0000256" key="5">
    <source>
        <dbReference type="ARBA" id="ARBA00012064"/>
    </source>
</evidence>
<reference evidence="7 8" key="1">
    <citation type="journal article" date="2018" name="Mol. Plant">
        <title>The genome of Artemisia annua provides insight into the evolution of Asteraceae family and artemisinin biosynthesis.</title>
        <authorList>
            <person name="Shen Q."/>
            <person name="Zhang L."/>
            <person name="Liao Z."/>
            <person name="Wang S."/>
            <person name="Yan T."/>
            <person name="Shi P."/>
            <person name="Liu M."/>
            <person name="Fu X."/>
            <person name="Pan Q."/>
            <person name="Wang Y."/>
            <person name="Lv Z."/>
            <person name="Lu X."/>
            <person name="Zhang F."/>
            <person name="Jiang W."/>
            <person name="Ma Y."/>
            <person name="Chen M."/>
            <person name="Hao X."/>
            <person name="Li L."/>
            <person name="Tang Y."/>
            <person name="Lv G."/>
            <person name="Zhou Y."/>
            <person name="Sun X."/>
            <person name="Brodelius P.E."/>
            <person name="Rose J.K.C."/>
            <person name="Tang K."/>
        </authorList>
    </citation>
    <scope>NUCLEOTIDE SEQUENCE [LARGE SCALE GENOMIC DNA]</scope>
    <source>
        <strain evidence="8">cv. Huhao1</strain>
        <tissue evidence="7">Leaf</tissue>
    </source>
</reference>
<dbReference type="PANTHER" id="PTHR11941">
    <property type="entry name" value="ENOYL-COA HYDRATASE-RELATED"/>
    <property type="match status" value="1"/>
</dbReference>
<keyword evidence="8" id="KW-1185">Reference proteome</keyword>
<comment type="catalytic activity">
    <reaction evidence="1">
        <text>a (3Z)-enoyl-CoA = a 4-saturated (2E)-enoyl-CoA</text>
        <dbReference type="Rhea" id="RHEA:45900"/>
        <dbReference type="ChEBI" id="CHEBI:85097"/>
        <dbReference type="ChEBI" id="CHEBI:85489"/>
        <dbReference type="EC" id="5.3.3.8"/>
    </reaction>
</comment>
<dbReference type="GO" id="GO:0006635">
    <property type="term" value="P:fatty acid beta-oxidation"/>
    <property type="evidence" value="ECO:0007669"/>
    <property type="project" value="TreeGrafter"/>
</dbReference>
<dbReference type="InterPro" id="IPR001753">
    <property type="entry name" value="Enoyl-CoA_hydra/iso"/>
</dbReference>
<dbReference type="AlphaFoldDB" id="A0A2U1N9E8"/>
<comment type="caution">
    <text evidence="7">The sequence shown here is derived from an EMBL/GenBank/DDBJ whole genome shotgun (WGS) entry which is preliminary data.</text>
</comment>
<dbReference type="PANTHER" id="PTHR11941:SF75">
    <property type="entry name" value="ENOYL-COA HYDRATASE_ISOMERASE FAMILY PROTEIN"/>
    <property type="match status" value="1"/>
</dbReference>
<name>A0A2U1N9E8_ARTAN</name>
<dbReference type="CDD" id="cd06558">
    <property type="entry name" value="crotonase-like"/>
    <property type="match status" value="1"/>
</dbReference>
<gene>
    <name evidence="7" type="ORF">CTI12_AA289500</name>
</gene>
<evidence type="ECO:0000256" key="2">
    <source>
        <dbReference type="ARBA" id="ARBA00000765"/>
    </source>
</evidence>
<proteinExistence type="inferred from homology"/>
<comment type="pathway">
    <text evidence="3">Lipid metabolism; fatty acid beta-oxidation.</text>
</comment>
<dbReference type="GO" id="GO:0004165">
    <property type="term" value="F:delta(3)-delta(2)-enoyl-CoA isomerase activity"/>
    <property type="evidence" value="ECO:0007669"/>
    <property type="project" value="UniProtKB-EC"/>
</dbReference>
<dbReference type="FunFam" id="3.90.226.10:FF:000049">
    <property type="entry name" value="Enoyl-CoA delta isomerase 3"/>
    <property type="match status" value="1"/>
</dbReference>
<keyword evidence="6" id="KW-0443">Lipid metabolism</keyword>
<evidence type="ECO:0000256" key="4">
    <source>
        <dbReference type="ARBA" id="ARBA00005254"/>
    </source>
</evidence>
<dbReference type="STRING" id="35608.A0A2U1N9E8"/>
<evidence type="ECO:0000256" key="3">
    <source>
        <dbReference type="ARBA" id="ARBA00005005"/>
    </source>
</evidence>
<comment type="catalytic activity">
    <reaction evidence="2">
        <text>a (3E)-enoyl-CoA = a 4-saturated (2E)-enoyl-CoA</text>
        <dbReference type="Rhea" id="RHEA:45228"/>
        <dbReference type="ChEBI" id="CHEBI:58521"/>
        <dbReference type="ChEBI" id="CHEBI:85097"/>
        <dbReference type="EC" id="5.3.3.8"/>
    </reaction>
</comment>
<comment type="similarity">
    <text evidence="4">Belongs to the enoyl-CoA hydratase/isomerase family.</text>
</comment>
<dbReference type="Proteomes" id="UP000245207">
    <property type="component" value="Unassembled WGS sequence"/>
</dbReference>
<evidence type="ECO:0000256" key="1">
    <source>
        <dbReference type="ARBA" id="ARBA00000452"/>
    </source>
</evidence>
<dbReference type="OrthoDB" id="410701at2759"/>
<evidence type="ECO:0000313" key="7">
    <source>
        <dbReference type="EMBL" id="PWA70102.1"/>
    </source>
</evidence>
<evidence type="ECO:0000313" key="8">
    <source>
        <dbReference type="Proteomes" id="UP000245207"/>
    </source>
</evidence>
<protein>
    <recommendedName>
        <fullName evidence="5">Delta(3)-Delta(2)-enoyl-CoA isomerase</fullName>
        <ecNumber evidence="5">5.3.3.8</ecNumber>
    </recommendedName>
</protein>
<dbReference type="GO" id="GO:0005777">
    <property type="term" value="C:peroxisome"/>
    <property type="evidence" value="ECO:0007669"/>
    <property type="project" value="TreeGrafter"/>
</dbReference>
<accession>A0A2U1N9E8</accession>
<dbReference type="EC" id="5.3.3.8" evidence="5"/>
<dbReference type="Pfam" id="PF00378">
    <property type="entry name" value="ECH_1"/>
    <property type="match status" value="1"/>
</dbReference>